<dbReference type="SMART" id="SM00382">
    <property type="entry name" value="AAA"/>
    <property type="match status" value="1"/>
</dbReference>
<dbReference type="PROSITE" id="PS00211">
    <property type="entry name" value="ABC_TRANSPORTER_1"/>
    <property type="match status" value="1"/>
</dbReference>
<keyword evidence="2" id="KW-0813">Transport</keyword>
<comment type="caution">
    <text evidence="6">The sequence shown here is derived from an EMBL/GenBank/DDBJ whole genome shotgun (WGS) entry which is preliminary data.</text>
</comment>
<dbReference type="InterPro" id="IPR003593">
    <property type="entry name" value="AAA+_ATPase"/>
</dbReference>
<dbReference type="CDD" id="cd03268">
    <property type="entry name" value="ABC_BcrA_bacitracin_resist"/>
    <property type="match status" value="1"/>
</dbReference>
<dbReference type="InterPro" id="IPR027417">
    <property type="entry name" value="P-loop_NTPase"/>
</dbReference>
<organism evidence="6 7">
    <name type="scientific">Eisenbergiella massiliensis</name>
    <dbReference type="NCBI Taxonomy" id="1720294"/>
    <lineage>
        <taxon>Bacteria</taxon>
        <taxon>Bacillati</taxon>
        <taxon>Bacillota</taxon>
        <taxon>Clostridia</taxon>
        <taxon>Lachnospirales</taxon>
        <taxon>Lachnospiraceae</taxon>
        <taxon>Eisenbergiella</taxon>
    </lineage>
</organism>
<dbReference type="PANTHER" id="PTHR43335">
    <property type="entry name" value="ABC TRANSPORTER, ATP-BINDING PROTEIN"/>
    <property type="match status" value="1"/>
</dbReference>
<proteinExistence type="inferred from homology"/>
<dbReference type="PANTHER" id="PTHR43335:SF4">
    <property type="entry name" value="ABC TRANSPORTER, ATP-BINDING PROTEIN"/>
    <property type="match status" value="1"/>
</dbReference>
<dbReference type="EMBL" id="QVLV01000035">
    <property type="protein sequence ID" value="RGE55843.1"/>
    <property type="molecule type" value="Genomic_DNA"/>
</dbReference>
<sequence length="312" mass="34123">MNYIIETQNLTKCYGEHAAVRDVSLHVPQGAIYGLLGRNGAGKTTVMKMLLGLARPTSGSILLFGRPVKGFPRDIYSRIGSSIEAPGFYPHMTAKENLTIFSRLTGKPDSSRIEQALDTVGLSSDSQKTFSQYSLGMKQRLALANALLKSPRLLILDEPANGLDPIGIAELRSLLKRLSEKEGRTILLSSHQLTEMEQLSDFTGVLHEGRLVEECSREELAQMEKKYIRLCVSAPDRALLFIRNTCSPDGPERILPDGIQPDGSIHLYGTGWNPAAINKKLLEAGFEVTELTRCAGSLEEHFKSITGGVGIA</sequence>
<comment type="similarity">
    <text evidence="1">Belongs to the ABC transporter superfamily.</text>
</comment>
<evidence type="ECO:0000256" key="3">
    <source>
        <dbReference type="ARBA" id="ARBA00022741"/>
    </source>
</evidence>
<evidence type="ECO:0000256" key="4">
    <source>
        <dbReference type="ARBA" id="ARBA00022840"/>
    </source>
</evidence>
<accession>A0A3E3HVI4</accession>
<dbReference type="Proteomes" id="UP000260812">
    <property type="component" value="Unassembled WGS sequence"/>
</dbReference>
<dbReference type="RefSeq" id="WP_117545816.1">
    <property type="nucleotide sequence ID" value="NZ_JBKUNB010000001.1"/>
</dbReference>
<dbReference type="GO" id="GO:0005524">
    <property type="term" value="F:ATP binding"/>
    <property type="evidence" value="ECO:0007669"/>
    <property type="project" value="UniProtKB-KW"/>
</dbReference>
<protein>
    <submittedName>
        <fullName evidence="6">ABC transporter ATP-binding protein</fullName>
    </submittedName>
</protein>
<evidence type="ECO:0000259" key="5">
    <source>
        <dbReference type="PROSITE" id="PS50893"/>
    </source>
</evidence>
<dbReference type="InterPro" id="IPR003439">
    <property type="entry name" value="ABC_transporter-like_ATP-bd"/>
</dbReference>
<dbReference type="AlphaFoldDB" id="A0A3E3HVI4"/>
<dbReference type="GO" id="GO:0016887">
    <property type="term" value="F:ATP hydrolysis activity"/>
    <property type="evidence" value="ECO:0007669"/>
    <property type="project" value="InterPro"/>
</dbReference>
<dbReference type="Pfam" id="PF00005">
    <property type="entry name" value="ABC_tran"/>
    <property type="match status" value="1"/>
</dbReference>
<reference evidence="6" key="1">
    <citation type="submission" date="2018-08" db="EMBL/GenBank/DDBJ databases">
        <title>A genome reference for cultivated species of the human gut microbiota.</title>
        <authorList>
            <person name="Zou Y."/>
            <person name="Xue W."/>
            <person name="Luo G."/>
        </authorList>
    </citation>
    <scope>NUCLEOTIDE SEQUENCE [LARGE SCALE GENOMIC DNA]</scope>
    <source>
        <strain evidence="6">TF05-5AC</strain>
    </source>
</reference>
<gene>
    <name evidence="6" type="ORF">DXC51_27200</name>
</gene>
<evidence type="ECO:0000313" key="6">
    <source>
        <dbReference type="EMBL" id="RGE55843.1"/>
    </source>
</evidence>
<name>A0A3E3HVI4_9FIRM</name>
<dbReference type="GeneID" id="97990438"/>
<keyword evidence="4 6" id="KW-0067">ATP-binding</keyword>
<dbReference type="Gene3D" id="3.40.50.300">
    <property type="entry name" value="P-loop containing nucleotide triphosphate hydrolases"/>
    <property type="match status" value="1"/>
</dbReference>
<dbReference type="PROSITE" id="PS50893">
    <property type="entry name" value="ABC_TRANSPORTER_2"/>
    <property type="match status" value="1"/>
</dbReference>
<evidence type="ECO:0000256" key="1">
    <source>
        <dbReference type="ARBA" id="ARBA00005417"/>
    </source>
</evidence>
<keyword evidence="3" id="KW-0547">Nucleotide-binding</keyword>
<dbReference type="SUPFAM" id="SSF52540">
    <property type="entry name" value="P-loop containing nucleoside triphosphate hydrolases"/>
    <property type="match status" value="1"/>
</dbReference>
<evidence type="ECO:0000313" key="7">
    <source>
        <dbReference type="Proteomes" id="UP000260812"/>
    </source>
</evidence>
<feature type="domain" description="ABC transporter" evidence="5">
    <location>
        <begin position="5"/>
        <end position="233"/>
    </location>
</feature>
<dbReference type="InterPro" id="IPR017871">
    <property type="entry name" value="ABC_transporter-like_CS"/>
</dbReference>
<evidence type="ECO:0000256" key="2">
    <source>
        <dbReference type="ARBA" id="ARBA00022448"/>
    </source>
</evidence>
<keyword evidence="7" id="KW-1185">Reference proteome</keyword>